<dbReference type="Proteomes" id="UP000265520">
    <property type="component" value="Unassembled WGS sequence"/>
</dbReference>
<dbReference type="EMBL" id="LXQA011376485">
    <property type="protein sequence ID" value="MCI95123.1"/>
    <property type="molecule type" value="Genomic_DNA"/>
</dbReference>
<sequence length="34" mass="3726">AKAPARYNESMTLPGVTNQRSCSEQLANNPARYS</sequence>
<name>A0A392W5T9_9FABA</name>
<organism evidence="2 3">
    <name type="scientific">Trifolium medium</name>
    <dbReference type="NCBI Taxonomy" id="97028"/>
    <lineage>
        <taxon>Eukaryota</taxon>
        <taxon>Viridiplantae</taxon>
        <taxon>Streptophyta</taxon>
        <taxon>Embryophyta</taxon>
        <taxon>Tracheophyta</taxon>
        <taxon>Spermatophyta</taxon>
        <taxon>Magnoliopsida</taxon>
        <taxon>eudicotyledons</taxon>
        <taxon>Gunneridae</taxon>
        <taxon>Pentapetalae</taxon>
        <taxon>rosids</taxon>
        <taxon>fabids</taxon>
        <taxon>Fabales</taxon>
        <taxon>Fabaceae</taxon>
        <taxon>Papilionoideae</taxon>
        <taxon>50 kb inversion clade</taxon>
        <taxon>NPAAA clade</taxon>
        <taxon>Hologalegina</taxon>
        <taxon>IRL clade</taxon>
        <taxon>Trifolieae</taxon>
        <taxon>Trifolium</taxon>
    </lineage>
</organism>
<feature type="region of interest" description="Disordered" evidence="1">
    <location>
        <begin position="1"/>
        <end position="34"/>
    </location>
</feature>
<evidence type="ECO:0000313" key="3">
    <source>
        <dbReference type="Proteomes" id="UP000265520"/>
    </source>
</evidence>
<dbReference type="AlphaFoldDB" id="A0A392W5T9"/>
<comment type="caution">
    <text evidence="2">The sequence shown here is derived from an EMBL/GenBank/DDBJ whole genome shotgun (WGS) entry which is preliminary data.</text>
</comment>
<keyword evidence="3" id="KW-1185">Reference proteome</keyword>
<reference evidence="2 3" key="1">
    <citation type="journal article" date="2018" name="Front. Plant Sci.">
        <title>Red Clover (Trifolium pratense) and Zigzag Clover (T. medium) - A Picture of Genomic Similarities and Differences.</title>
        <authorList>
            <person name="Dluhosova J."/>
            <person name="Istvanek J."/>
            <person name="Nedelnik J."/>
            <person name="Repkova J."/>
        </authorList>
    </citation>
    <scope>NUCLEOTIDE SEQUENCE [LARGE SCALE GENOMIC DNA]</scope>
    <source>
        <strain evidence="3">cv. 10/8</strain>
        <tissue evidence="2">Leaf</tissue>
    </source>
</reference>
<feature type="non-terminal residue" evidence="2">
    <location>
        <position position="1"/>
    </location>
</feature>
<evidence type="ECO:0000313" key="2">
    <source>
        <dbReference type="EMBL" id="MCI95123.1"/>
    </source>
</evidence>
<evidence type="ECO:0000256" key="1">
    <source>
        <dbReference type="SAM" id="MobiDB-lite"/>
    </source>
</evidence>
<feature type="compositionally biased region" description="Polar residues" evidence="1">
    <location>
        <begin position="9"/>
        <end position="28"/>
    </location>
</feature>
<accession>A0A392W5T9</accession>
<proteinExistence type="predicted"/>
<protein>
    <submittedName>
        <fullName evidence="2">Uncharacterized protein</fullName>
    </submittedName>
</protein>